<keyword evidence="2" id="KW-1185">Reference proteome</keyword>
<evidence type="ECO:0000313" key="2">
    <source>
        <dbReference type="Proteomes" id="UP001172680"/>
    </source>
</evidence>
<comment type="caution">
    <text evidence="1">The sequence shown here is derived from an EMBL/GenBank/DDBJ whole genome shotgun (WGS) entry which is preliminary data.</text>
</comment>
<reference evidence="1" key="1">
    <citation type="submission" date="2022-10" db="EMBL/GenBank/DDBJ databases">
        <title>Culturing micro-colonial fungi from biological soil crusts in the Mojave desert and describing Neophaeococcomyces mojavensis, and introducing the new genera and species Taxawa tesnikishii.</title>
        <authorList>
            <person name="Kurbessoian T."/>
            <person name="Stajich J.E."/>
        </authorList>
    </citation>
    <scope>NUCLEOTIDE SEQUENCE</scope>
    <source>
        <strain evidence="1">JES_115</strain>
    </source>
</reference>
<evidence type="ECO:0000313" key="1">
    <source>
        <dbReference type="EMBL" id="KAJ9649113.1"/>
    </source>
</evidence>
<accession>A0ACC2ZP00</accession>
<sequence>MMLPRTLLRRAPRAFLTPSRPFTSSIIRRTDRGDPNPDANYPPSRSPASQDEHLSGDDHPAKQPDNQQQPERTTGFGGQSDVKGGKEGLDERTDKQ</sequence>
<proteinExistence type="predicted"/>
<protein>
    <submittedName>
        <fullName evidence="1">Uncharacterized protein</fullName>
    </submittedName>
</protein>
<name>A0ACC2ZP00_9PEZI</name>
<organism evidence="1 2">
    <name type="scientific">Coniosporium tulheliwenetii</name>
    <dbReference type="NCBI Taxonomy" id="3383036"/>
    <lineage>
        <taxon>Eukaryota</taxon>
        <taxon>Fungi</taxon>
        <taxon>Dikarya</taxon>
        <taxon>Ascomycota</taxon>
        <taxon>Pezizomycotina</taxon>
        <taxon>Dothideomycetes</taxon>
        <taxon>Dothideomycetes incertae sedis</taxon>
        <taxon>Coniosporium</taxon>
    </lineage>
</organism>
<dbReference type="EMBL" id="JAPDRP010000002">
    <property type="protein sequence ID" value="KAJ9649113.1"/>
    <property type="molecule type" value="Genomic_DNA"/>
</dbReference>
<dbReference type="Proteomes" id="UP001172680">
    <property type="component" value="Unassembled WGS sequence"/>
</dbReference>
<gene>
    <name evidence="1" type="ORF">H2199_001027</name>
</gene>